<feature type="non-terminal residue" evidence="2">
    <location>
        <position position="1"/>
    </location>
</feature>
<dbReference type="Proteomes" id="UP001221898">
    <property type="component" value="Unassembled WGS sequence"/>
</dbReference>
<reference evidence="2" key="1">
    <citation type="journal article" date="2023" name="Science">
        <title>Genome structures resolve the early diversification of teleost fishes.</title>
        <authorList>
            <person name="Parey E."/>
            <person name="Louis A."/>
            <person name="Montfort J."/>
            <person name="Bouchez O."/>
            <person name="Roques C."/>
            <person name="Iampietro C."/>
            <person name="Lluch J."/>
            <person name="Castinel A."/>
            <person name="Donnadieu C."/>
            <person name="Desvignes T."/>
            <person name="Floi Bucao C."/>
            <person name="Jouanno E."/>
            <person name="Wen M."/>
            <person name="Mejri S."/>
            <person name="Dirks R."/>
            <person name="Jansen H."/>
            <person name="Henkel C."/>
            <person name="Chen W.J."/>
            <person name="Zahm M."/>
            <person name="Cabau C."/>
            <person name="Klopp C."/>
            <person name="Thompson A.W."/>
            <person name="Robinson-Rechavi M."/>
            <person name="Braasch I."/>
            <person name="Lecointre G."/>
            <person name="Bobe J."/>
            <person name="Postlethwait J.H."/>
            <person name="Berthelot C."/>
            <person name="Roest Crollius H."/>
            <person name="Guiguen Y."/>
        </authorList>
    </citation>
    <scope>NUCLEOTIDE SEQUENCE</scope>
    <source>
        <strain evidence="2">NC1722</strain>
    </source>
</reference>
<dbReference type="AlphaFoldDB" id="A0AAD7R5R2"/>
<evidence type="ECO:0000313" key="2">
    <source>
        <dbReference type="EMBL" id="KAJ8366394.1"/>
    </source>
</evidence>
<name>A0AAD7R5R2_9TELE</name>
<feature type="region of interest" description="Disordered" evidence="1">
    <location>
        <begin position="20"/>
        <end position="49"/>
    </location>
</feature>
<protein>
    <submittedName>
        <fullName evidence="2">Uncharacterized protein</fullName>
    </submittedName>
</protein>
<proteinExistence type="predicted"/>
<evidence type="ECO:0000313" key="3">
    <source>
        <dbReference type="Proteomes" id="UP001221898"/>
    </source>
</evidence>
<keyword evidence="3" id="KW-1185">Reference proteome</keyword>
<sequence>MGVKVLHCFPWQRRCKERGKRHHPLQAVPPRDTTVYLPPTATRRSTGEGGAWDTRQVYLSHKACVTLRHQMECNVI</sequence>
<evidence type="ECO:0000256" key="1">
    <source>
        <dbReference type="SAM" id="MobiDB-lite"/>
    </source>
</evidence>
<comment type="caution">
    <text evidence="2">The sequence shown here is derived from an EMBL/GenBank/DDBJ whole genome shotgun (WGS) entry which is preliminary data.</text>
</comment>
<accession>A0AAD7R5R2</accession>
<dbReference type="EMBL" id="JAINUG010000596">
    <property type="protein sequence ID" value="KAJ8366394.1"/>
    <property type="molecule type" value="Genomic_DNA"/>
</dbReference>
<organism evidence="2 3">
    <name type="scientific">Aldrovandia affinis</name>
    <dbReference type="NCBI Taxonomy" id="143900"/>
    <lineage>
        <taxon>Eukaryota</taxon>
        <taxon>Metazoa</taxon>
        <taxon>Chordata</taxon>
        <taxon>Craniata</taxon>
        <taxon>Vertebrata</taxon>
        <taxon>Euteleostomi</taxon>
        <taxon>Actinopterygii</taxon>
        <taxon>Neopterygii</taxon>
        <taxon>Teleostei</taxon>
        <taxon>Notacanthiformes</taxon>
        <taxon>Halosauridae</taxon>
        <taxon>Aldrovandia</taxon>
    </lineage>
</organism>
<gene>
    <name evidence="2" type="ORF">AAFF_G00355950</name>
</gene>